<dbReference type="PROSITE" id="PS00062">
    <property type="entry name" value="ALDOKETO_REDUCTASE_2"/>
    <property type="match status" value="1"/>
</dbReference>
<dbReference type="PIRSF" id="PIRSF000097">
    <property type="entry name" value="AKR"/>
    <property type="match status" value="1"/>
</dbReference>
<feature type="binding site" evidence="5">
    <location>
        <position position="110"/>
    </location>
    <ligand>
        <name>substrate</name>
    </ligand>
</feature>
<sequence length="280" mass="31234">MAQDVPRHELSDGTEMPALGFGTYQLTGEEGTRSIVSAIEVGHRLLDSAVNYQNEDAVGEAVRRSPVPREELWVTSKLPGRDHAYARALEAVEGSLRASGLEYLDLYLIHWPNPVEDLYVQAWRALVEARERGLVRSIGVSNFLPEHLDRIVGDTGVTPSVNQVELHPYFPQQEQRAKDAELGIRTESWSPLSRANTLLGEPVIENIARKHGRTPAQVVLRWHHQLGAVPIPKASGPQRQRENLTVFDFSLSDEEVGEITALGRPDGRNRGQDPAVYQEF</sequence>
<comment type="similarity">
    <text evidence="1">Belongs to the aldo/keto reductase family.</text>
</comment>
<evidence type="ECO:0000259" key="7">
    <source>
        <dbReference type="Pfam" id="PF00248"/>
    </source>
</evidence>
<name>A0A919CLB6_9ACTN</name>
<keyword evidence="3" id="KW-0560">Oxidoreductase</keyword>
<dbReference type="InterPro" id="IPR023210">
    <property type="entry name" value="NADP_OxRdtase_dom"/>
</dbReference>
<evidence type="ECO:0000313" key="9">
    <source>
        <dbReference type="Proteomes" id="UP000654947"/>
    </source>
</evidence>
<evidence type="ECO:0000256" key="1">
    <source>
        <dbReference type="ARBA" id="ARBA00007905"/>
    </source>
</evidence>
<dbReference type="InterPro" id="IPR020471">
    <property type="entry name" value="AKR"/>
</dbReference>
<dbReference type="PANTHER" id="PTHR43827:SF3">
    <property type="entry name" value="NADP-DEPENDENT OXIDOREDUCTASE DOMAIN-CONTAINING PROTEIN"/>
    <property type="match status" value="1"/>
</dbReference>
<dbReference type="InterPro" id="IPR018170">
    <property type="entry name" value="Aldo/ket_reductase_CS"/>
</dbReference>
<dbReference type="FunFam" id="3.20.20.100:FF:000015">
    <property type="entry name" value="Oxidoreductase, aldo/keto reductase family"/>
    <property type="match status" value="1"/>
</dbReference>
<feature type="site" description="Lowers pKa of active site Tyr" evidence="6">
    <location>
        <position position="77"/>
    </location>
</feature>
<feature type="active site" description="Proton donor" evidence="4">
    <location>
        <position position="52"/>
    </location>
</feature>
<evidence type="ECO:0000256" key="2">
    <source>
        <dbReference type="ARBA" id="ARBA00022857"/>
    </source>
</evidence>
<dbReference type="RefSeq" id="WP_193518566.1">
    <property type="nucleotide sequence ID" value="NZ_BMXL01000034.1"/>
</dbReference>
<reference evidence="8 9" key="1">
    <citation type="journal article" date="2014" name="Int. J. Syst. Evol. Microbiol.">
        <title>Complete genome sequence of Corynebacterium casei LMG S-19264T (=DSM 44701T), isolated from a smear-ripened cheese.</title>
        <authorList>
            <consortium name="US DOE Joint Genome Institute (JGI-PGF)"/>
            <person name="Walter F."/>
            <person name="Albersmeier A."/>
            <person name="Kalinowski J."/>
            <person name="Ruckert C."/>
        </authorList>
    </citation>
    <scope>NUCLEOTIDE SEQUENCE [LARGE SCALE GENOMIC DNA]</scope>
    <source>
        <strain evidence="8 9">KCTC 19473</strain>
    </source>
</reference>
<protein>
    <submittedName>
        <fullName evidence="8">2,5-diketo-D-gluconic acid reductase</fullName>
    </submittedName>
</protein>
<accession>A0A919CLB6</accession>
<keyword evidence="2" id="KW-0521">NADP</keyword>
<evidence type="ECO:0000313" key="8">
    <source>
        <dbReference type="EMBL" id="GHD35536.1"/>
    </source>
</evidence>
<evidence type="ECO:0000256" key="6">
    <source>
        <dbReference type="PIRSR" id="PIRSR000097-3"/>
    </source>
</evidence>
<feature type="domain" description="NADP-dependent oxidoreductase" evidence="7">
    <location>
        <begin position="19"/>
        <end position="262"/>
    </location>
</feature>
<proteinExistence type="inferred from homology"/>
<gene>
    <name evidence="8" type="ORF">GCM10007147_42080</name>
</gene>
<dbReference type="EMBL" id="BMXL01000034">
    <property type="protein sequence ID" value="GHD35536.1"/>
    <property type="molecule type" value="Genomic_DNA"/>
</dbReference>
<organism evidence="8 9">
    <name type="scientific">Nocardiopsis kunsanensis</name>
    <dbReference type="NCBI Taxonomy" id="141693"/>
    <lineage>
        <taxon>Bacteria</taxon>
        <taxon>Bacillati</taxon>
        <taxon>Actinomycetota</taxon>
        <taxon>Actinomycetes</taxon>
        <taxon>Streptosporangiales</taxon>
        <taxon>Nocardiopsidaceae</taxon>
        <taxon>Nocardiopsis</taxon>
    </lineage>
</organism>
<evidence type="ECO:0000256" key="4">
    <source>
        <dbReference type="PIRSR" id="PIRSR000097-1"/>
    </source>
</evidence>
<dbReference type="Pfam" id="PF00248">
    <property type="entry name" value="Aldo_ket_red"/>
    <property type="match status" value="1"/>
</dbReference>
<dbReference type="GO" id="GO:0016616">
    <property type="term" value="F:oxidoreductase activity, acting on the CH-OH group of donors, NAD or NADP as acceptor"/>
    <property type="evidence" value="ECO:0007669"/>
    <property type="project" value="UniProtKB-ARBA"/>
</dbReference>
<dbReference type="Proteomes" id="UP000654947">
    <property type="component" value="Unassembled WGS sequence"/>
</dbReference>
<dbReference type="Gene3D" id="3.20.20.100">
    <property type="entry name" value="NADP-dependent oxidoreductase domain"/>
    <property type="match status" value="1"/>
</dbReference>
<dbReference type="CDD" id="cd19132">
    <property type="entry name" value="AKR_AKR5D1_E1"/>
    <property type="match status" value="1"/>
</dbReference>
<dbReference type="PANTHER" id="PTHR43827">
    <property type="entry name" value="2,5-DIKETO-D-GLUCONIC ACID REDUCTASE"/>
    <property type="match status" value="1"/>
</dbReference>
<comment type="caution">
    <text evidence="8">The sequence shown here is derived from an EMBL/GenBank/DDBJ whole genome shotgun (WGS) entry which is preliminary data.</text>
</comment>
<dbReference type="PRINTS" id="PR00069">
    <property type="entry name" value="ALDKETRDTASE"/>
</dbReference>
<evidence type="ECO:0000256" key="3">
    <source>
        <dbReference type="ARBA" id="ARBA00023002"/>
    </source>
</evidence>
<dbReference type="InterPro" id="IPR036812">
    <property type="entry name" value="NAD(P)_OxRdtase_dom_sf"/>
</dbReference>
<evidence type="ECO:0000256" key="5">
    <source>
        <dbReference type="PIRSR" id="PIRSR000097-2"/>
    </source>
</evidence>
<dbReference type="AlphaFoldDB" id="A0A919CLB6"/>
<keyword evidence="9" id="KW-1185">Reference proteome</keyword>
<dbReference type="SUPFAM" id="SSF51430">
    <property type="entry name" value="NAD(P)-linked oxidoreductase"/>
    <property type="match status" value="1"/>
</dbReference>